<feature type="repeat" description="PPR" evidence="5">
    <location>
        <begin position="772"/>
        <end position="806"/>
    </location>
</feature>
<feature type="repeat" description="PPR" evidence="5">
    <location>
        <begin position="737"/>
        <end position="771"/>
    </location>
</feature>
<accession>A0AAV9HWW9</accession>
<feature type="compositionally biased region" description="Basic residues" evidence="6">
    <location>
        <begin position="73"/>
        <end position="90"/>
    </location>
</feature>
<dbReference type="PANTHER" id="PTHR47447">
    <property type="entry name" value="OS03G0856100 PROTEIN"/>
    <property type="match status" value="1"/>
</dbReference>
<reference evidence="7" key="2">
    <citation type="submission" date="2023-06" db="EMBL/GenBank/DDBJ databases">
        <authorList>
            <consortium name="Lawrence Berkeley National Laboratory"/>
            <person name="Mondo S.J."/>
            <person name="Hensen N."/>
            <person name="Bonometti L."/>
            <person name="Westerberg I."/>
            <person name="Brannstrom I.O."/>
            <person name="Guillou S."/>
            <person name="Cros-Aarteil S."/>
            <person name="Calhoun S."/>
            <person name="Haridas S."/>
            <person name="Kuo A."/>
            <person name="Pangilinan J."/>
            <person name="Riley R."/>
            <person name="Labutti K."/>
            <person name="Andreopoulos B."/>
            <person name="Lipzen A."/>
            <person name="Chen C."/>
            <person name="Yanf M."/>
            <person name="Daum C."/>
            <person name="Ng V."/>
            <person name="Clum A."/>
            <person name="Steindorff A."/>
            <person name="Ohm R."/>
            <person name="Martin F."/>
            <person name="Silar P."/>
            <person name="Natvig D."/>
            <person name="Lalanne C."/>
            <person name="Gautier V."/>
            <person name="Ament-Velasquez S.L."/>
            <person name="Kruys A."/>
            <person name="Hutchinson M.I."/>
            <person name="Powell A.J."/>
            <person name="Barry K."/>
            <person name="Miller A.N."/>
            <person name="Grigoriev I.V."/>
            <person name="Debuchy R."/>
            <person name="Gladieux P."/>
            <person name="Thoren M.H."/>
            <person name="Johannesson H."/>
        </authorList>
    </citation>
    <scope>NUCLEOTIDE SEQUENCE</scope>
    <source>
        <strain evidence="7">PSN324</strain>
    </source>
</reference>
<dbReference type="AlphaFoldDB" id="A0AAV9HWW9"/>
<evidence type="ECO:0000256" key="1">
    <source>
        <dbReference type="ARBA" id="ARBA00006192"/>
    </source>
</evidence>
<organism evidence="7 8">
    <name type="scientific">Cladorrhinum samala</name>
    <dbReference type="NCBI Taxonomy" id="585594"/>
    <lineage>
        <taxon>Eukaryota</taxon>
        <taxon>Fungi</taxon>
        <taxon>Dikarya</taxon>
        <taxon>Ascomycota</taxon>
        <taxon>Pezizomycotina</taxon>
        <taxon>Sordariomycetes</taxon>
        <taxon>Sordariomycetidae</taxon>
        <taxon>Sordariales</taxon>
        <taxon>Podosporaceae</taxon>
        <taxon>Cladorrhinum</taxon>
    </lineage>
</organism>
<evidence type="ECO:0000313" key="7">
    <source>
        <dbReference type="EMBL" id="KAK4464002.1"/>
    </source>
</evidence>
<dbReference type="Gene3D" id="1.25.40.10">
    <property type="entry name" value="Tetratricopeptide repeat domain"/>
    <property type="match status" value="2"/>
</dbReference>
<reference evidence="7" key="1">
    <citation type="journal article" date="2023" name="Mol. Phylogenet. Evol.">
        <title>Genome-scale phylogeny and comparative genomics of the fungal order Sordariales.</title>
        <authorList>
            <person name="Hensen N."/>
            <person name="Bonometti L."/>
            <person name="Westerberg I."/>
            <person name="Brannstrom I.O."/>
            <person name="Guillou S."/>
            <person name="Cros-Aarteil S."/>
            <person name="Calhoun S."/>
            <person name="Haridas S."/>
            <person name="Kuo A."/>
            <person name="Mondo S."/>
            <person name="Pangilinan J."/>
            <person name="Riley R."/>
            <person name="LaButti K."/>
            <person name="Andreopoulos B."/>
            <person name="Lipzen A."/>
            <person name="Chen C."/>
            <person name="Yan M."/>
            <person name="Daum C."/>
            <person name="Ng V."/>
            <person name="Clum A."/>
            <person name="Steindorff A."/>
            <person name="Ohm R.A."/>
            <person name="Martin F."/>
            <person name="Silar P."/>
            <person name="Natvig D.O."/>
            <person name="Lalanne C."/>
            <person name="Gautier V."/>
            <person name="Ament-Velasquez S.L."/>
            <person name="Kruys A."/>
            <person name="Hutchinson M.I."/>
            <person name="Powell A.J."/>
            <person name="Barry K."/>
            <person name="Miller A.N."/>
            <person name="Grigoriev I.V."/>
            <person name="Debuchy R."/>
            <person name="Gladieux P."/>
            <person name="Hiltunen Thoren M."/>
            <person name="Johannesson H."/>
        </authorList>
    </citation>
    <scope>NUCLEOTIDE SEQUENCE</scope>
    <source>
        <strain evidence="7">PSN324</strain>
    </source>
</reference>
<feature type="repeat" description="PPR" evidence="5">
    <location>
        <begin position="433"/>
        <end position="467"/>
    </location>
</feature>
<dbReference type="Pfam" id="PF13041">
    <property type="entry name" value="PPR_2"/>
    <property type="match status" value="2"/>
</dbReference>
<keyword evidence="8" id="KW-1185">Reference proteome</keyword>
<comment type="subunit">
    <text evidence="4">Binds to mitochondrial small subunit 15S rRNA.</text>
</comment>
<feature type="region of interest" description="Disordered" evidence="6">
    <location>
        <begin position="915"/>
        <end position="958"/>
    </location>
</feature>
<feature type="region of interest" description="Disordered" evidence="6">
    <location>
        <begin position="47"/>
        <end position="130"/>
    </location>
</feature>
<comment type="caution">
    <text evidence="7">The sequence shown here is derived from an EMBL/GenBank/DDBJ whole genome shotgun (WGS) entry which is preliminary data.</text>
</comment>
<evidence type="ECO:0000256" key="3">
    <source>
        <dbReference type="ARBA" id="ARBA00044493"/>
    </source>
</evidence>
<dbReference type="InterPro" id="IPR002885">
    <property type="entry name" value="PPR_rpt"/>
</dbReference>
<keyword evidence="2" id="KW-0677">Repeat</keyword>
<feature type="compositionally biased region" description="Basic and acidic residues" evidence="6">
    <location>
        <begin position="833"/>
        <end position="843"/>
    </location>
</feature>
<evidence type="ECO:0000313" key="8">
    <source>
        <dbReference type="Proteomes" id="UP001321749"/>
    </source>
</evidence>
<evidence type="ECO:0000256" key="4">
    <source>
        <dbReference type="ARBA" id="ARBA00044511"/>
    </source>
</evidence>
<dbReference type="Proteomes" id="UP001321749">
    <property type="component" value="Unassembled WGS sequence"/>
</dbReference>
<comment type="similarity">
    <text evidence="1">Belongs to the CCM1 family.</text>
</comment>
<feature type="region of interest" description="Disordered" evidence="6">
    <location>
        <begin position="833"/>
        <end position="864"/>
    </location>
</feature>
<name>A0AAV9HWW9_9PEZI</name>
<evidence type="ECO:0000256" key="2">
    <source>
        <dbReference type="ARBA" id="ARBA00022737"/>
    </source>
</evidence>
<proteinExistence type="inferred from homology"/>
<comment type="function">
    <text evidence="3">Regulates mitochondrial small subunit maturation by controlling 15S rRNA 5'-end processing. Localizes to the 5' precursor of the 15S rRNA in a position that is subsequently occupied by mS47 in the mature yeast mtSSU. Uses structure and sequence-specific RNA recognition, binding to a single-stranded region of the precursor and specifically recognizing bases -6 to -1. The exchange of Ccm1 for mS47 is coupled to the irreversible removal of precursor rRNA that is accompanied by conformational changes of the mitoribosomal proteins uS5m and mS26. These conformational changes signal completion of 5'-end rRNA processing through protection of the mature 5'-end of the 15S rRNA and stabilization of mS47. The removal of the 5' precursor together with the dissociation of Ccm1 may be catalyzed by the 5'-3' exoribonuclease Pet127. Involved in the specific removal of group I introns in mitochondrial encoded transcripts.</text>
</comment>
<gene>
    <name evidence="7" type="ORF">QBC42DRAFT_264456</name>
</gene>
<dbReference type="InterPro" id="IPR011990">
    <property type="entry name" value="TPR-like_helical_dom_sf"/>
</dbReference>
<dbReference type="NCBIfam" id="TIGR00756">
    <property type="entry name" value="PPR"/>
    <property type="match status" value="3"/>
</dbReference>
<dbReference type="EMBL" id="MU864953">
    <property type="protein sequence ID" value="KAK4464002.1"/>
    <property type="molecule type" value="Genomic_DNA"/>
</dbReference>
<evidence type="ECO:0000256" key="6">
    <source>
        <dbReference type="SAM" id="MobiDB-lite"/>
    </source>
</evidence>
<dbReference type="PROSITE" id="PS51375">
    <property type="entry name" value="PPR"/>
    <property type="match status" value="3"/>
</dbReference>
<protein>
    <recommendedName>
        <fullName evidence="9">Pentatricopeptide repeat protein</fullName>
    </recommendedName>
</protein>
<sequence>MLRRAGFVCRSCLQTLALSQPQLPTPISRHVRLASTLDDPFGKIIEANQARPRRLPPNDFSGTVPSAPPPPSPRRKPRPDKHRKPKKGSAHRNAASQNQGESKAGENGQEGSGEQDDGLIQPPSKSFKFKRVRRAPAYNQTTKMVTYMAQVGDMSYEERTQTKRRLVVWRYKFLRNVWPHTQPAITVAQRSHLQTGIPPRDVKFFIADKRGVAGIRRQWFAMPQAKRRDRWANVMMSAMKFYPHRVCEALEATFEEGVTPYYAVADVISFLVRWANPGKTGLWKADPRIQRWGKEREMARQALPHLLTYLLENSAPASQRFRQWTLYRIINLADAETAGRLSQALLNHQHPLHPYTRFQIADRLARDVRLKYMALEHLEAMVTEGKADVNSRFSQALATAIMSFPNPDRGNQLMAQMRAEISERILGLGLTPNLYHYTVMIRGLCENNDFETAWKIYEMLLDHKHAPDKYLYSTLLNGAKLTGKLGLVHRVVASLPHTMFDSRVIRNDLLSAILTAAIIEARAKGIKPPRIIPAFPPMVAVYAKFYKLEKLQRLIPIDLNEIVATSERFTEVRRANWRFMREWEQMIMPMLPRTADKLFDPTPDTLAIMVLGFLKSIETKYQIMGFYTHFQMLLSQGDPVACELCRSNGSAIHDFVLKAALEWEGMLRVSLDILSDMLRGKESRERFREGWEDYVREGKGGKVDWPCSLARKINLGKVAAAASGGGQEAFNLNPAPSVYSWSIILNGAMYHRQIEQGVRIMKLMREHGVEPNEVTWNSLIRGFARLQRTAATVTAMKRMEEAGFKADEFTMRAFGGLVDKEGALKMMEGMLEDMQKSREEREWASGGDSAASVKGPKDGAEQVVDMGPGTEEVLEYDRIVAQNREEGDELVDLEGVEWDEGIDEDEVKAVKEVADELESSIPTKKEPSPQFEDEGDQPLTIGVEGPRSIPKPKMKYFG</sequence>
<evidence type="ECO:0008006" key="9">
    <source>
        <dbReference type="Google" id="ProtNLM"/>
    </source>
</evidence>
<dbReference type="PANTHER" id="PTHR47447:SF17">
    <property type="entry name" value="OS12G0638900 PROTEIN"/>
    <property type="match status" value="1"/>
</dbReference>
<evidence type="ECO:0000256" key="5">
    <source>
        <dbReference type="PROSITE-ProRule" id="PRU00708"/>
    </source>
</evidence>